<protein>
    <recommendedName>
        <fullName evidence="2">Helix-turn-helix domain-containing protein</fullName>
    </recommendedName>
</protein>
<evidence type="ECO:0000256" key="1">
    <source>
        <dbReference type="SAM" id="MobiDB-lite"/>
    </source>
</evidence>
<evidence type="ECO:0000259" key="2">
    <source>
        <dbReference type="Pfam" id="PF12728"/>
    </source>
</evidence>
<evidence type="ECO:0000313" key="4">
    <source>
        <dbReference type="Proteomes" id="UP000187526"/>
    </source>
</evidence>
<dbReference type="Pfam" id="PF12728">
    <property type="entry name" value="HTH_17"/>
    <property type="match status" value="1"/>
</dbReference>
<feature type="domain" description="Helix-turn-helix" evidence="2">
    <location>
        <begin position="4"/>
        <end position="52"/>
    </location>
</feature>
<gene>
    <name evidence="3" type="ORF">BJN45_05655</name>
</gene>
<dbReference type="AlphaFoldDB" id="A0A1R1I7G8"/>
<feature type="compositionally biased region" description="Polar residues" evidence="1">
    <location>
        <begin position="97"/>
        <end position="108"/>
    </location>
</feature>
<dbReference type="STRING" id="418702.BJN45_05655"/>
<proteinExistence type="predicted"/>
<feature type="compositionally biased region" description="Polar residues" evidence="1">
    <location>
        <begin position="68"/>
        <end position="84"/>
    </location>
</feature>
<reference evidence="3 4" key="1">
    <citation type="submission" date="2016-10" db="EMBL/GenBank/DDBJ databases">
        <title>Alkaliphiles isolated from bioreactors.</title>
        <authorList>
            <person name="Salah Z."/>
            <person name="Rout S.P."/>
            <person name="Humphreys P.N."/>
        </authorList>
    </citation>
    <scope>NUCLEOTIDE SEQUENCE [LARGE SCALE GENOMIC DNA]</scope>
    <source>
        <strain evidence="3 4">ZS02</strain>
    </source>
</reference>
<feature type="region of interest" description="Disordered" evidence="1">
    <location>
        <begin position="68"/>
        <end position="108"/>
    </location>
</feature>
<dbReference type="Proteomes" id="UP000187526">
    <property type="component" value="Unassembled WGS sequence"/>
</dbReference>
<accession>A0A1R1I7G8</accession>
<evidence type="ECO:0000313" key="3">
    <source>
        <dbReference type="EMBL" id="OMG54696.1"/>
    </source>
</evidence>
<dbReference type="InterPro" id="IPR041657">
    <property type="entry name" value="HTH_17"/>
</dbReference>
<organism evidence="3 4">
    <name type="scientific">Azonexus hydrophilus</name>
    <dbReference type="NCBI Taxonomy" id="418702"/>
    <lineage>
        <taxon>Bacteria</taxon>
        <taxon>Pseudomonadati</taxon>
        <taxon>Pseudomonadota</taxon>
        <taxon>Betaproteobacteria</taxon>
        <taxon>Rhodocyclales</taxon>
        <taxon>Azonexaceae</taxon>
        <taxon>Azonexus</taxon>
    </lineage>
</organism>
<keyword evidence="4" id="KW-1185">Reference proteome</keyword>
<comment type="caution">
    <text evidence="3">The sequence shown here is derived from an EMBL/GenBank/DDBJ whole genome shotgun (WGS) entry which is preliminary data.</text>
</comment>
<sequence>METLTLQQAAAFLKIHPVTLQEKARAGEIPGAKVGKCWVFLEIDLVEFIRSQYRRRVLQGAHERNIACHSTNAKTRPSGGSKSSSMDERYNAALGLTTKSKPRNSTTG</sequence>
<dbReference type="RefSeq" id="WP_076092995.1">
    <property type="nucleotide sequence ID" value="NZ_MTHD01000002.1"/>
</dbReference>
<name>A0A1R1I7G8_9RHOO</name>
<dbReference type="EMBL" id="MTHD01000002">
    <property type="protein sequence ID" value="OMG54696.1"/>
    <property type="molecule type" value="Genomic_DNA"/>
</dbReference>